<reference evidence="11 12" key="1">
    <citation type="submission" date="2021-04" db="EMBL/GenBank/DDBJ databases">
        <authorList>
            <person name="Bliznina A."/>
        </authorList>
    </citation>
    <scope>NUCLEOTIDE SEQUENCE [LARGE SCALE GENOMIC DNA]</scope>
</reference>
<dbReference type="Proteomes" id="UP001158576">
    <property type="component" value="Chromosome 2"/>
</dbReference>
<proteinExistence type="inferred from homology"/>
<name>A0ABN7TD42_OIKDI</name>
<dbReference type="Pfam" id="PF03133">
    <property type="entry name" value="TTL"/>
    <property type="match status" value="1"/>
</dbReference>
<evidence type="ECO:0000256" key="7">
    <source>
        <dbReference type="ARBA" id="ARBA00022840"/>
    </source>
</evidence>
<keyword evidence="9" id="KW-0206">Cytoskeleton</keyword>
<sequence length="215" mass="24970">MSPHDGTHSNTKCKYVVDLEKSCLLNNFEKRGWLPTSLENGDWNFYWCAVHNLKYLFGIEATMRMNDNQLVNHFPNHYELCRKDLMVKNIKRYRKELERNDHWLAEKDSDGNYVHLDIVPSTYLLPADYNLFAEDFKRHPNSTWIMKPCGKARGIGIFLINKLSQLKNGQMRGQISLSKRLEILTLFPATSTTRFSSVERNSTYESTSSSLLSAP</sequence>
<comment type="subcellular location">
    <subcellularLocation>
        <location evidence="1">Cytoplasm</location>
        <location evidence="1">Cytoskeleton</location>
        <location evidence="1">Cilium basal body</location>
    </subcellularLocation>
</comment>
<keyword evidence="7" id="KW-0067">ATP-binding</keyword>
<dbReference type="EMBL" id="OU015567">
    <property type="protein sequence ID" value="CAG5113488.1"/>
    <property type="molecule type" value="Genomic_DNA"/>
</dbReference>
<dbReference type="PANTHER" id="PTHR12241:SF31">
    <property type="entry name" value="POLYGLUTAMYLASE COMPLEX SUBUNIT TTLL1"/>
    <property type="match status" value="1"/>
</dbReference>
<dbReference type="InterPro" id="IPR004344">
    <property type="entry name" value="TTL/TTLL_fam"/>
</dbReference>
<keyword evidence="8" id="KW-0969">Cilium</keyword>
<keyword evidence="5" id="KW-0493">Microtubule</keyword>
<comment type="similarity">
    <text evidence="2">Belongs to the tubulin polyglutamylase family.</text>
</comment>
<evidence type="ECO:0000313" key="11">
    <source>
        <dbReference type="EMBL" id="CAG5113488.1"/>
    </source>
</evidence>
<keyword evidence="4" id="KW-0436">Ligase</keyword>
<evidence type="ECO:0000256" key="3">
    <source>
        <dbReference type="ARBA" id="ARBA00022490"/>
    </source>
</evidence>
<keyword evidence="3" id="KW-0963">Cytoplasm</keyword>
<keyword evidence="10" id="KW-0966">Cell projection</keyword>
<evidence type="ECO:0000256" key="9">
    <source>
        <dbReference type="ARBA" id="ARBA00023212"/>
    </source>
</evidence>
<keyword evidence="12" id="KW-1185">Reference proteome</keyword>
<dbReference type="PROSITE" id="PS51221">
    <property type="entry name" value="TTL"/>
    <property type="match status" value="1"/>
</dbReference>
<evidence type="ECO:0000256" key="2">
    <source>
        <dbReference type="ARBA" id="ARBA00006118"/>
    </source>
</evidence>
<evidence type="ECO:0000256" key="1">
    <source>
        <dbReference type="ARBA" id="ARBA00004120"/>
    </source>
</evidence>
<dbReference type="PANTHER" id="PTHR12241">
    <property type="entry name" value="TUBULIN POLYGLUTAMYLASE"/>
    <property type="match status" value="1"/>
</dbReference>
<gene>
    <name evidence="11" type="ORF">OKIOD_LOCUS16357</name>
</gene>
<evidence type="ECO:0000256" key="6">
    <source>
        <dbReference type="ARBA" id="ARBA00022741"/>
    </source>
</evidence>
<accession>A0ABN7TD42</accession>
<evidence type="ECO:0000256" key="4">
    <source>
        <dbReference type="ARBA" id="ARBA00022598"/>
    </source>
</evidence>
<evidence type="ECO:0000313" key="12">
    <source>
        <dbReference type="Proteomes" id="UP001158576"/>
    </source>
</evidence>
<protein>
    <submittedName>
        <fullName evidence="11">Oidioi.mRNA.OKI2018_I69.chr2.g7592.t1.cds</fullName>
    </submittedName>
</protein>
<keyword evidence="6" id="KW-0547">Nucleotide-binding</keyword>
<evidence type="ECO:0000256" key="5">
    <source>
        <dbReference type="ARBA" id="ARBA00022701"/>
    </source>
</evidence>
<evidence type="ECO:0000256" key="10">
    <source>
        <dbReference type="ARBA" id="ARBA00023273"/>
    </source>
</evidence>
<evidence type="ECO:0000256" key="8">
    <source>
        <dbReference type="ARBA" id="ARBA00023069"/>
    </source>
</evidence>
<organism evidence="11 12">
    <name type="scientific">Oikopleura dioica</name>
    <name type="common">Tunicate</name>
    <dbReference type="NCBI Taxonomy" id="34765"/>
    <lineage>
        <taxon>Eukaryota</taxon>
        <taxon>Metazoa</taxon>
        <taxon>Chordata</taxon>
        <taxon>Tunicata</taxon>
        <taxon>Appendicularia</taxon>
        <taxon>Copelata</taxon>
        <taxon>Oikopleuridae</taxon>
        <taxon>Oikopleura</taxon>
    </lineage>
</organism>